<keyword evidence="2" id="KW-0040">ANK repeat</keyword>
<organism evidence="5 6">
    <name type="scientific">Uncinocarpus reesii (strain UAMH 1704)</name>
    <dbReference type="NCBI Taxonomy" id="336963"/>
    <lineage>
        <taxon>Eukaryota</taxon>
        <taxon>Fungi</taxon>
        <taxon>Dikarya</taxon>
        <taxon>Ascomycota</taxon>
        <taxon>Pezizomycotina</taxon>
        <taxon>Eurotiomycetes</taxon>
        <taxon>Eurotiomycetidae</taxon>
        <taxon>Onygenales</taxon>
        <taxon>Onygenaceae</taxon>
        <taxon>Uncinocarpus</taxon>
    </lineage>
</organism>
<evidence type="ECO:0000256" key="2">
    <source>
        <dbReference type="PROSITE-ProRule" id="PRU00023"/>
    </source>
</evidence>
<dbReference type="Pfam" id="PF24883">
    <property type="entry name" value="NPHP3_N"/>
    <property type="match status" value="1"/>
</dbReference>
<dbReference type="InterPro" id="IPR027417">
    <property type="entry name" value="P-loop_NTPase"/>
</dbReference>
<dbReference type="eggNOG" id="KOG0504">
    <property type="taxonomic scope" value="Eukaryota"/>
</dbReference>
<dbReference type="SUPFAM" id="SSF48403">
    <property type="entry name" value="Ankyrin repeat"/>
    <property type="match status" value="1"/>
</dbReference>
<dbReference type="InterPro" id="IPR056884">
    <property type="entry name" value="NPHP3-like_N"/>
</dbReference>
<feature type="repeat" description="ANK" evidence="2">
    <location>
        <begin position="849"/>
        <end position="878"/>
    </location>
</feature>
<dbReference type="AlphaFoldDB" id="C4JMX2"/>
<dbReference type="InParanoid" id="C4JMX2"/>
<keyword evidence="3" id="KW-0175">Coiled coil</keyword>
<dbReference type="InterPro" id="IPR002110">
    <property type="entry name" value="Ankyrin_rpt"/>
</dbReference>
<evidence type="ECO:0000256" key="3">
    <source>
        <dbReference type="SAM" id="Coils"/>
    </source>
</evidence>
<dbReference type="Pfam" id="PF12796">
    <property type="entry name" value="Ank_2"/>
    <property type="match status" value="1"/>
</dbReference>
<dbReference type="Pfam" id="PF00023">
    <property type="entry name" value="Ank"/>
    <property type="match status" value="1"/>
</dbReference>
<dbReference type="HOGENOM" id="CLU_000288_34_23_1"/>
<evidence type="ECO:0000256" key="1">
    <source>
        <dbReference type="ARBA" id="ARBA00022737"/>
    </source>
</evidence>
<reference evidence="6" key="1">
    <citation type="journal article" date="2009" name="Genome Res.">
        <title>Comparative genomic analyses of the human fungal pathogens Coccidioides and their relatives.</title>
        <authorList>
            <person name="Sharpton T.J."/>
            <person name="Stajich J.E."/>
            <person name="Rounsley S.D."/>
            <person name="Gardner M.J."/>
            <person name="Wortman J.R."/>
            <person name="Jordar V.S."/>
            <person name="Maiti R."/>
            <person name="Kodira C.D."/>
            <person name="Neafsey D.E."/>
            <person name="Zeng Q."/>
            <person name="Hung C.-Y."/>
            <person name="McMahan C."/>
            <person name="Muszewska A."/>
            <person name="Grynberg M."/>
            <person name="Mandel M.A."/>
            <person name="Kellner E.M."/>
            <person name="Barker B.M."/>
            <person name="Galgiani J.N."/>
            <person name="Orbach M.J."/>
            <person name="Kirkland T.N."/>
            <person name="Cole G.T."/>
            <person name="Henn M.R."/>
            <person name="Birren B.W."/>
            <person name="Taylor J.W."/>
        </authorList>
    </citation>
    <scope>NUCLEOTIDE SEQUENCE [LARGE SCALE GENOMIC DNA]</scope>
    <source>
        <strain evidence="6">UAMH 1704</strain>
    </source>
</reference>
<feature type="repeat" description="ANK" evidence="2">
    <location>
        <begin position="750"/>
        <end position="779"/>
    </location>
</feature>
<dbReference type="SUPFAM" id="SSF52540">
    <property type="entry name" value="P-loop containing nucleoside triphosphate hydrolases"/>
    <property type="match status" value="1"/>
</dbReference>
<feature type="repeat" description="ANK" evidence="2">
    <location>
        <begin position="780"/>
        <end position="812"/>
    </location>
</feature>
<keyword evidence="6" id="KW-1185">Reference proteome</keyword>
<accession>C4JMX2</accession>
<dbReference type="VEuPathDB" id="FungiDB:UREG_04180"/>
<dbReference type="Gene3D" id="1.25.40.20">
    <property type="entry name" value="Ankyrin repeat-containing domain"/>
    <property type="match status" value="1"/>
</dbReference>
<dbReference type="Gene3D" id="3.40.50.300">
    <property type="entry name" value="P-loop containing nucleotide triphosphate hydrolases"/>
    <property type="match status" value="1"/>
</dbReference>
<evidence type="ECO:0000313" key="5">
    <source>
        <dbReference type="EMBL" id="EEP79334.1"/>
    </source>
</evidence>
<dbReference type="OrthoDB" id="5416940at2759"/>
<proteinExistence type="predicted"/>
<gene>
    <name evidence="5" type="ORF">UREG_04180</name>
</gene>
<dbReference type="RefSeq" id="XP_002544663.1">
    <property type="nucleotide sequence ID" value="XM_002544617.1"/>
</dbReference>
<dbReference type="InterPro" id="IPR036770">
    <property type="entry name" value="Ankyrin_rpt-contain_sf"/>
</dbReference>
<evidence type="ECO:0000259" key="4">
    <source>
        <dbReference type="Pfam" id="PF24883"/>
    </source>
</evidence>
<dbReference type="PROSITE" id="PS50088">
    <property type="entry name" value="ANK_REPEAT"/>
    <property type="match status" value="5"/>
</dbReference>
<dbReference type="EMBL" id="CH476616">
    <property type="protein sequence ID" value="EEP79334.1"/>
    <property type="molecule type" value="Genomic_DNA"/>
</dbReference>
<name>C4JMX2_UNCRE</name>
<dbReference type="PANTHER" id="PTHR10039">
    <property type="entry name" value="AMELOGENIN"/>
    <property type="match status" value="1"/>
</dbReference>
<dbReference type="OMA" id="KESTICY"/>
<dbReference type="PANTHER" id="PTHR10039:SF5">
    <property type="entry name" value="NACHT DOMAIN-CONTAINING PROTEIN"/>
    <property type="match status" value="1"/>
</dbReference>
<keyword evidence="1" id="KW-0677">Repeat</keyword>
<evidence type="ECO:0000313" key="6">
    <source>
        <dbReference type="Proteomes" id="UP000002058"/>
    </source>
</evidence>
<sequence>MTWRLTAPFCSSPPSPSFFHGHTLSVFLVFSVSDNQAIFIENQETTHGHLLLVDLAMEVAGCVMAAVQLTGAIVDICGGYLEKVKKAKEDIARLQQETSSLAKVLQMLHDLLSGPDGSNLSTSQKLFDDVTKCSSALEKLKAKIDPGRTQAPLRKFGLRAFKWPLERTGLTEAINDIKGYHSMFSLALQIDQVNTSNLIVKGVYDQRERDLLQALASDYEDYKDFNPSRVPGTCEWFFGDDRFCKWRDSNTSSLLWVSAGPGCGKSVLSRALIDEGRLPTNAAKSTVCYFFFKDGDERRMTAASALSAILHQLLTQDRTGLIKLALPSHKNLGKDLAQNLSELWRILIDCSQSHDTGEIVCVLDALDECNEDDRRRLIAKLKGFYCQHSDPSNPVSKLKFLITSRPYDDLERAFRRFSDTTTYVRFDGDEKSAQISNEINLVINAKVNEIACDFNENDRRTISNRLKSMEHRTYLWLHLTLNIIEQSPSEYGRRCDVETLLSGIPSQVSEAYEKILGRSKDPIKTETLLQIVLAAAVPLTLDQANLALTLALQKKRLGSYTTMESDTWPRKDFKTTVKNLCGLFVSVYDSKLSFIHQTAREFLIHPERGGGWQGRLDMSRSHGTMCRVSLTYLSYLGEPSIPIKDLLMAKLPLAWYSGQYWMDHARPVQLEKDVKKMILDFFLQQQHAYAIWCTLLNPEIPLHRYPRPSPYDMATQSPLYYAAYAGLQCIVGLLLESGADVNAQGGIYGNALQIASQSGEKEIVQLLLDSGADVNAQGGRYGNALQIASLNDNKEIVQLLLEHGADVNAQGGRYGNALQIASQSGEKEIVQLLLEHDADVNAQSGIYGNALQTASLIGNKKIVQLLLENGADVNVQSGEYGNALQTASLIGNKEIVQLLLVNGAVYGNIQQV</sequence>
<feature type="coiled-coil region" evidence="3">
    <location>
        <begin position="77"/>
        <end position="104"/>
    </location>
</feature>
<dbReference type="PROSITE" id="PS50297">
    <property type="entry name" value="ANK_REP_REGION"/>
    <property type="match status" value="5"/>
</dbReference>
<feature type="repeat" description="ANK" evidence="2">
    <location>
        <begin position="714"/>
        <end position="746"/>
    </location>
</feature>
<feature type="repeat" description="ANK" evidence="2">
    <location>
        <begin position="813"/>
        <end position="845"/>
    </location>
</feature>
<dbReference type="STRING" id="336963.C4JMX2"/>
<protein>
    <recommendedName>
        <fullName evidence="4">Nephrocystin 3-like N-terminal domain-containing protein</fullName>
    </recommendedName>
</protein>
<dbReference type="GeneID" id="8437193"/>
<feature type="domain" description="Nephrocystin 3-like N-terminal" evidence="4">
    <location>
        <begin position="232"/>
        <end position="405"/>
    </location>
</feature>
<dbReference type="Proteomes" id="UP000002058">
    <property type="component" value="Unassembled WGS sequence"/>
</dbReference>
<dbReference type="KEGG" id="ure:UREG_04180"/>
<dbReference type="SMART" id="SM00248">
    <property type="entry name" value="ANK"/>
    <property type="match status" value="6"/>
</dbReference>
<dbReference type="Pfam" id="PF13637">
    <property type="entry name" value="Ank_4"/>
    <property type="match status" value="1"/>
</dbReference>